<keyword evidence="2" id="KW-1185">Reference proteome</keyword>
<proteinExistence type="predicted"/>
<dbReference type="Proteomes" id="UP001060085">
    <property type="component" value="Linkage Group LG02"/>
</dbReference>
<comment type="caution">
    <text evidence="1">The sequence shown here is derived from an EMBL/GenBank/DDBJ whole genome shotgun (WGS) entry which is preliminary data.</text>
</comment>
<reference evidence="2" key="1">
    <citation type="journal article" date="2023" name="Nat. Plants">
        <title>Single-cell RNA sequencing provides a high-resolution roadmap for understanding the multicellular compartmentation of specialized metabolism.</title>
        <authorList>
            <person name="Sun S."/>
            <person name="Shen X."/>
            <person name="Li Y."/>
            <person name="Li Y."/>
            <person name="Wang S."/>
            <person name="Li R."/>
            <person name="Zhang H."/>
            <person name="Shen G."/>
            <person name="Guo B."/>
            <person name="Wei J."/>
            <person name="Xu J."/>
            <person name="St-Pierre B."/>
            <person name="Chen S."/>
            <person name="Sun C."/>
        </authorList>
    </citation>
    <scope>NUCLEOTIDE SEQUENCE [LARGE SCALE GENOMIC DNA]</scope>
</reference>
<protein>
    <submittedName>
        <fullName evidence="1">Uncharacterized protein</fullName>
    </submittedName>
</protein>
<name>A0ACC0C014_CATRO</name>
<evidence type="ECO:0000313" key="2">
    <source>
        <dbReference type="Proteomes" id="UP001060085"/>
    </source>
</evidence>
<gene>
    <name evidence="1" type="ORF">M9H77_09127</name>
</gene>
<evidence type="ECO:0000313" key="1">
    <source>
        <dbReference type="EMBL" id="KAI5678177.1"/>
    </source>
</evidence>
<organism evidence="1 2">
    <name type="scientific">Catharanthus roseus</name>
    <name type="common">Madagascar periwinkle</name>
    <name type="synonym">Vinca rosea</name>
    <dbReference type="NCBI Taxonomy" id="4058"/>
    <lineage>
        <taxon>Eukaryota</taxon>
        <taxon>Viridiplantae</taxon>
        <taxon>Streptophyta</taxon>
        <taxon>Embryophyta</taxon>
        <taxon>Tracheophyta</taxon>
        <taxon>Spermatophyta</taxon>
        <taxon>Magnoliopsida</taxon>
        <taxon>eudicotyledons</taxon>
        <taxon>Gunneridae</taxon>
        <taxon>Pentapetalae</taxon>
        <taxon>asterids</taxon>
        <taxon>lamiids</taxon>
        <taxon>Gentianales</taxon>
        <taxon>Apocynaceae</taxon>
        <taxon>Rauvolfioideae</taxon>
        <taxon>Vinceae</taxon>
        <taxon>Catharanthinae</taxon>
        <taxon>Catharanthus</taxon>
    </lineage>
</organism>
<accession>A0ACC0C014</accession>
<sequence length="174" mass="20164">MGFVIFITLFTKFTLFFIFDPFKTLIFHMTLLATIKTLYSILIFRSARPNHCNTSISNKTKTTTVKEIYLSRRCQNRQQHTENGRRRAAAWNDNCVEAPAEKVSAFNGKNNILRSRPQTEKDHRRSPSLSPLRLSSQKDQKRSNKNTTRRLLSETASQKTTEVTRGSNRRGKPR</sequence>
<dbReference type="EMBL" id="CM044702">
    <property type="protein sequence ID" value="KAI5678177.1"/>
    <property type="molecule type" value="Genomic_DNA"/>
</dbReference>